<dbReference type="EMBL" id="LT960612">
    <property type="protein sequence ID" value="SON53058.1"/>
    <property type="molecule type" value="Genomic_DNA"/>
</dbReference>
<gene>
    <name evidence="1" type="ORF">VTAP4600_B1447</name>
</gene>
<dbReference type="KEGG" id="vta:B1447"/>
<protein>
    <submittedName>
        <fullName evidence="1">Uncharacterized protein</fullName>
    </submittedName>
</protein>
<evidence type="ECO:0000313" key="1">
    <source>
        <dbReference type="EMBL" id="SON53058.1"/>
    </source>
</evidence>
<sequence>MGSHKQTLALTLKKAQARCKIAMGKVDKNVCNTALLSRLSVSFVGL</sequence>
<organism evidence="1 2">
    <name type="scientific">Vibrio tapetis subsp. tapetis</name>
    <dbReference type="NCBI Taxonomy" id="1671868"/>
    <lineage>
        <taxon>Bacteria</taxon>
        <taxon>Pseudomonadati</taxon>
        <taxon>Pseudomonadota</taxon>
        <taxon>Gammaproteobacteria</taxon>
        <taxon>Vibrionales</taxon>
        <taxon>Vibrionaceae</taxon>
        <taxon>Vibrio</taxon>
    </lineage>
</organism>
<name>A0A2N8ZMC1_9VIBR</name>
<evidence type="ECO:0000313" key="2">
    <source>
        <dbReference type="Proteomes" id="UP000235828"/>
    </source>
</evidence>
<proteinExistence type="predicted"/>
<keyword evidence="2" id="KW-1185">Reference proteome</keyword>
<dbReference type="RefSeq" id="WP_172443216.1">
    <property type="nucleotide sequence ID" value="NZ_LT960612.1"/>
</dbReference>
<accession>A0A2N8ZMC1</accession>
<dbReference type="Proteomes" id="UP000235828">
    <property type="component" value="Chromosome B"/>
</dbReference>
<dbReference type="AlphaFoldDB" id="A0A2N8ZMC1"/>
<reference evidence="1 2" key="1">
    <citation type="submission" date="2017-10" db="EMBL/GenBank/DDBJ databases">
        <authorList>
            <person name="Banno H."/>
            <person name="Chua N.-H."/>
        </authorList>
    </citation>
    <scope>NUCLEOTIDE SEQUENCE [LARGE SCALE GENOMIC DNA]</scope>
    <source>
        <strain evidence="1">Vibrio tapetis CECT4600</strain>
    </source>
</reference>